<evidence type="ECO:0000313" key="3">
    <source>
        <dbReference type="Proteomes" id="UP000053825"/>
    </source>
</evidence>
<organism evidence="2 3">
    <name type="scientific">Habropoda laboriosa</name>
    <dbReference type="NCBI Taxonomy" id="597456"/>
    <lineage>
        <taxon>Eukaryota</taxon>
        <taxon>Metazoa</taxon>
        <taxon>Ecdysozoa</taxon>
        <taxon>Arthropoda</taxon>
        <taxon>Hexapoda</taxon>
        <taxon>Insecta</taxon>
        <taxon>Pterygota</taxon>
        <taxon>Neoptera</taxon>
        <taxon>Endopterygota</taxon>
        <taxon>Hymenoptera</taxon>
        <taxon>Apocrita</taxon>
        <taxon>Aculeata</taxon>
        <taxon>Apoidea</taxon>
        <taxon>Anthophila</taxon>
        <taxon>Apidae</taxon>
        <taxon>Habropoda</taxon>
    </lineage>
</organism>
<sequence>MRERTPSADDTPKRAPPAPPRDGHTLRGLRQEEERYLIFLRCTEFMQMADETAMMNFYRMTFAQYVLNVKVFEYVTIGQFQKHRKKDLRLWSMLVEQCHVMHDNYYPFQKHWKVDLKLWPMLAGQCCNI</sequence>
<dbReference type="AlphaFoldDB" id="A0A0L7RAG7"/>
<name>A0A0L7RAG7_9HYME</name>
<evidence type="ECO:0000313" key="2">
    <source>
        <dbReference type="EMBL" id="KOC67897.1"/>
    </source>
</evidence>
<protein>
    <submittedName>
        <fullName evidence="2">Uncharacterized protein</fullName>
    </submittedName>
</protein>
<feature type="region of interest" description="Disordered" evidence="1">
    <location>
        <begin position="1"/>
        <end position="26"/>
    </location>
</feature>
<evidence type="ECO:0000256" key="1">
    <source>
        <dbReference type="SAM" id="MobiDB-lite"/>
    </source>
</evidence>
<gene>
    <name evidence="2" type="ORF">WH47_12227</name>
</gene>
<keyword evidence="3" id="KW-1185">Reference proteome</keyword>
<dbReference type="Proteomes" id="UP000053825">
    <property type="component" value="Unassembled WGS sequence"/>
</dbReference>
<accession>A0A0L7RAG7</accession>
<feature type="compositionally biased region" description="Basic and acidic residues" evidence="1">
    <location>
        <begin position="1"/>
        <end position="13"/>
    </location>
</feature>
<reference evidence="2 3" key="1">
    <citation type="submission" date="2015-07" db="EMBL/GenBank/DDBJ databases">
        <title>The genome of Habropoda laboriosa.</title>
        <authorList>
            <person name="Pan H."/>
            <person name="Kapheim K."/>
        </authorList>
    </citation>
    <scope>NUCLEOTIDE SEQUENCE [LARGE SCALE GENOMIC DNA]</scope>
    <source>
        <strain evidence="2">0110345459</strain>
    </source>
</reference>
<proteinExistence type="predicted"/>
<dbReference type="EMBL" id="KQ414618">
    <property type="protein sequence ID" value="KOC67897.1"/>
    <property type="molecule type" value="Genomic_DNA"/>
</dbReference>